<evidence type="ECO:0000256" key="2">
    <source>
        <dbReference type="SAM" id="SignalP"/>
    </source>
</evidence>
<dbReference type="PROSITE" id="PS51257">
    <property type="entry name" value="PROKAR_LIPOPROTEIN"/>
    <property type="match status" value="1"/>
</dbReference>
<proteinExistence type="predicted"/>
<sequence>MSRMHTRRLTTAACGLALLAALGACGSGSDEPSGSGGATSSSEPSESSSGSDAVATEDLADPGEDLLDGPRLGVVFEGTDQRLTWRFPESYESETAQQATSGEGAETYEMTIGFKAGTTAQAEGESVTEGMEGATVEEVQVRDKTMVTTAADTDGGSLRTFFWTPEGSDTTYAVLFYAIGTSVTDTPAERLDELYQTIGSLAVDDRTG</sequence>
<reference evidence="3 4" key="1">
    <citation type="submission" date="2018-11" db="EMBL/GenBank/DDBJ databases">
        <title>Sequencing the genomes of 1000 actinobacteria strains.</title>
        <authorList>
            <person name="Klenk H.-P."/>
        </authorList>
    </citation>
    <scope>NUCLEOTIDE SEQUENCE [LARGE SCALE GENOMIC DNA]</scope>
    <source>
        <strain evidence="3 4">DSM 12652</strain>
    </source>
</reference>
<dbReference type="OrthoDB" id="9853929at2"/>
<keyword evidence="4" id="KW-1185">Reference proteome</keyword>
<gene>
    <name evidence="3" type="ORF">EDD33_2826</name>
</gene>
<evidence type="ECO:0000256" key="1">
    <source>
        <dbReference type="SAM" id="MobiDB-lite"/>
    </source>
</evidence>
<accession>A0A3N2CWL7</accession>
<feature type="compositionally biased region" description="Acidic residues" evidence="1">
    <location>
        <begin position="58"/>
        <end position="67"/>
    </location>
</feature>
<organism evidence="3 4">
    <name type="scientific">Nocardioides aurantiacus</name>
    <dbReference type="NCBI Taxonomy" id="86796"/>
    <lineage>
        <taxon>Bacteria</taxon>
        <taxon>Bacillati</taxon>
        <taxon>Actinomycetota</taxon>
        <taxon>Actinomycetes</taxon>
        <taxon>Propionibacteriales</taxon>
        <taxon>Nocardioidaceae</taxon>
        <taxon>Nocardioides</taxon>
    </lineage>
</organism>
<feature type="chain" id="PRO_5038378222" evidence="2">
    <location>
        <begin position="27"/>
        <end position="208"/>
    </location>
</feature>
<name>A0A3N2CWL7_9ACTN</name>
<evidence type="ECO:0000313" key="3">
    <source>
        <dbReference type="EMBL" id="ROR91945.1"/>
    </source>
</evidence>
<protein>
    <submittedName>
        <fullName evidence="3">Uncharacterized protein</fullName>
    </submittedName>
</protein>
<feature type="compositionally biased region" description="Low complexity" evidence="1">
    <location>
        <begin position="25"/>
        <end position="51"/>
    </location>
</feature>
<dbReference type="EMBL" id="RKHO01000001">
    <property type="protein sequence ID" value="ROR91945.1"/>
    <property type="molecule type" value="Genomic_DNA"/>
</dbReference>
<evidence type="ECO:0000313" key="4">
    <source>
        <dbReference type="Proteomes" id="UP000281738"/>
    </source>
</evidence>
<dbReference type="AlphaFoldDB" id="A0A3N2CWL7"/>
<feature type="region of interest" description="Disordered" evidence="1">
    <location>
        <begin position="25"/>
        <end position="71"/>
    </location>
</feature>
<comment type="caution">
    <text evidence="3">The sequence shown here is derived from an EMBL/GenBank/DDBJ whole genome shotgun (WGS) entry which is preliminary data.</text>
</comment>
<dbReference type="RefSeq" id="WP_148077097.1">
    <property type="nucleotide sequence ID" value="NZ_RKHO01000001.1"/>
</dbReference>
<feature type="signal peptide" evidence="2">
    <location>
        <begin position="1"/>
        <end position="26"/>
    </location>
</feature>
<keyword evidence="2" id="KW-0732">Signal</keyword>
<dbReference type="Proteomes" id="UP000281738">
    <property type="component" value="Unassembled WGS sequence"/>
</dbReference>